<keyword evidence="3" id="KW-0560">Oxidoreductase</keyword>
<dbReference type="OrthoDB" id="655030at2759"/>
<accession>A0A0G2GEC2</accession>
<keyword evidence="6" id="KW-0503">Monooxygenase</keyword>
<reference evidence="6 7" key="2">
    <citation type="submission" date="2015-05" db="EMBL/GenBank/DDBJ databases">
        <authorList>
            <person name="Morales-Cruz A."/>
            <person name="Amrine K.C."/>
            <person name="Cantu D."/>
        </authorList>
    </citation>
    <scope>NUCLEOTIDE SEQUENCE [LARGE SCALE GENOMIC DNA]</scope>
    <source>
        <strain evidence="6">UCRPC4</strain>
    </source>
</reference>
<dbReference type="GO" id="GO:0004497">
    <property type="term" value="F:monooxygenase activity"/>
    <property type="evidence" value="ECO:0007669"/>
    <property type="project" value="UniProtKB-KW"/>
</dbReference>
<dbReference type="AlphaFoldDB" id="A0A0G2GEC2"/>
<evidence type="ECO:0000259" key="5">
    <source>
        <dbReference type="Pfam" id="PF01494"/>
    </source>
</evidence>
<feature type="transmembrane region" description="Helical" evidence="4">
    <location>
        <begin position="363"/>
        <end position="384"/>
    </location>
</feature>
<keyword evidence="4" id="KW-0812">Transmembrane</keyword>
<dbReference type="Proteomes" id="UP000053317">
    <property type="component" value="Unassembled WGS sequence"/>
</dbReference>
<name>A0A0G2GEC2_PHACM</name>
<dbReference type="InterPro" id="IPR051704">
    <property type="entry name" value="FAD_aromatic-hydroxylase"/>
</dbReference>
<evidence type="ECO:0000313" key="7">
    <source>
        <dbReference type="Proteomes" id="UP000053317"/>
    </source>
</evidence>
<dbReference type="EMBL" id="LCWF01000080">
    <property type="protein sequence ID" value="KKY21978.1"/>
    <property type="molecule type" value="Genomic_DNA"/>
</dbReference>
<organism evidence="6 7">
    <name type="scientific">Phaeomoniella chlamydospora</name>
    <name type="common">Phaeoacremonium chlamydosporum</name>
    <dbReference type="NCBI Taxonomy" id="158046"/>
    <lineage>
        <taxon>Eukaryota</taxon>
        <taxon>Fungi</taxon>
        <taxon>Dikarya</taxon>
        <taxon>Ascomycota</taxon>
        <taxon>Pezizomycotina</taxon>
        <taxon>Eurotiomycetes</taxon>
        <taxon>Chaetothyriomycetidae</taxon>
        <taxon>Phaeomoniellales</taxon>
        <taxon>Phaeomoniellaceae</taxon>
        <taxon>Phaeomoniella</taxon>
    </lineage>
</organism>
<evidence type="ECO:0000256" key="2">
    <source>
        <dbReference type="ARBA" id="ARBA00022827"/>
    </source>
</evidence>
<protein>
    <submittedName>
        <fullName evidence="6">Putative monooxygenase fad-binding protein</fullName>
    </submittedName>
</protein>
<keyword evidence="1" id="KW-0285">Flavoprotein</keyword>
<dbReference type="InterPro" id="IPR002938">
    <property type="entry name" value="FAD-bd"/>
</dbReference>
<dbReference type="GO" id="GO:0071949">
    <property type="term" value="F:FAD binding"/>
    <property type="evidence" value="ECO:0007669"/>
    <property type="project" value="InterPro"/>
</dbReference>
<dbReference type="SUPFAM" id="SSF51905">
    <property type="entry name" value="FAD/NAD(P)-binding domain"/>
    <property type="match status" value="1"/>
</dbReference>
<proteinExistence type="predicted"/>
<dbReference type="PANTHER" id="PTHR46865">
    <property type="entry name" value="OXIDOREDUCTASE-RELATED"/>
    <property type="match status" value="1"/>
</dbReference>
<dbReference type="PRINTS" id="PR00420">
    <property type="entry name" value="RNGMNOXGNASE"/>
</dbReference>
<keyword evidence="4" id="KW-1133">Transmembrane helix</keyword>
<evidence type="ECO:0000256" key="1">
    <source>
        <dbReference type="ARBA" id="ARBA00022630"/>
    </source>
</evidence>
<dbReference type="InterPro" id="IPR036188">
    <property type="entry name" value="FAD/NAD-bd_sf"/>
</dbReference>
<keyword evidence="7" id="KW-1185">Reference proteome</keyword>
<sequence length="409" mass="45238">MHKTKSVLITGAGIAGPTAAFWLSRAGFRVTVVERASGIRATGQSVDIRGHGLTVIQRMGLETNVRAKSTQEQGIRFVDKKNTCKAAFPVNDGFSFTSDIEIMRGELAQIFYEATNEEVEYIFGEQVGAISETQDAVTIEFANGASPRSVDIVIAADGWASTTRAIAFGDWQKNAVHSLGEWAVWFTIPWEKTDTAWARWYNAPRGRIFFLRPDSAECTRAALRIKTSDERLDKVSRKSVDEQKHLITHLVEDAGWEGPRIIKGMYQATDFYMQKIAQIKLKHWSKGRTVVVGDAGYCPSPMSGMGTTVAIVGAYVLAGEIAANPGNHPAAFEAYERKMQSLVKKAQKLARGAPAMINPQTEWGIYILHLILGFFAWTGLYKLLGSPPASAMKLPEYEIRDDVQTTRRV</sequence>
<comment type="caution">
    <text evidence="6">The sequence shown here is derived from an EMBL/GenBank/DDBJ whole genome shotgun (WGS) entry which is preliminary data.</text>
</comment>
<feature type="domain" description="FAD-binding" evidence="5">
    <location>
        <begin position="6"/>
        <end position="345"/>
    </location>
</feature>
<reference evidence="6 7" key="1">
    <citation type="submission" date="2015-05" db="EMBL/GenBank/DDBJ databases">
        <title>Distinctive expansion of gene families associated with plant cell wall degradation and secondary metabolism in the genomes of grapevine trunk pathogens.</title>
        <authorList>
            <person name="Lawrence D.P."/>
            <person name="Travadon R."/>
            <person name="Rolshausen P.E."/>
            <person name="Baumgartner K."/>
        </authorList>
    </citation>
    <scope>NUCLEOTIDE SEQUENCE [LARGE SCALE GENOMIC DNA]</scope>
    <source>
        <strain evidence="6">UCRPC4</strain>
    </source>
</reference>
<evidence type="ECO:0000256" key="3">
    <source>
        <dbReference type="ARBA" id="ARBA00023002"/>
    </source>
</evidence>
<dbReference type="Gene3D" id="3.50.50.60">
    <property type="entry name" value="FAD/NAD(P)-binding domain"/>
    <property type="match status" value="1"/>
</dbReference>
<keyword evidence="4" id="KW-0472">Membrane</keyword>
<dbReference type="Gene3D" id="3.30.9.10">
    <property type="entry name" value="D-Amino Acid Oxidase, subunit A, domain 2"/>
    <property type="match status" value="1"/>
</dbReference>
<dbReference type="PANTHER" id="PTHR46865:SF2">
    <property type="entry name" value="MONOOXYGENASE"/>
    <property type="match status" value="1"/>
</dbReference>
<evidence type="ECO:0000313" key="6">
    <source>
        <dbReference type="EMBL" id="KKY21978.1"/>
    </source>
</evidence>
<gene>
    <name evidence="6" type="ORF">UCRPC4_g03394</name>
</gene>
<evidence type="ECO:0000256" key="4">
    <source>
        <dbReference type="SAM" id="Phobius"/>
    </source>
</evidence>
<keyword evidence="2" id="KW-0274">FAD</keyword>
<dbReference type="Pfam" id="PF01494">
    <property type="entry name" value="FAD_binding_3"/>
    <property type="match status" value="1"/>
</dbReference>